<sequence length="66" mass="7546">MFGVSVMEKRQRELDTWVASKVRGNLGYTYIRLYADAPSWVRDVAVNRFGKGTVFLPPEQSRPRAA</sequence>
<dbReference type="eggNOG" id="ENOG50331H3">
    <property type="taxonomic scope" value="Bacteria"/>
</dbReference>
<dbReference type="KEGG" id="alv:Alvin_1993"/>
<organism evidence="1 2">
    <name type="scientific">Allochromatium vinosum (strain ATCC 17899 / DSM 180 / NBRC 103801 / NCIMB 10441 / D)</name>
    <name type="common">Chromatium vinosum</name>
    <dbReference type="NCBI Taxonomy" id="572477"/>
    <lineage>
        <taxon>Bacteria</taxon>
        <taxon>Pseudomonadati</taxon>
        <taxon>Pseudomonadota</taxon>
        <taxon>Gammaproteobacteria</taxon>
        <taxon>Chromatiales</taxon>
        <taxon>Chromatiaceae</taxon>
        <taxon>Allochromatium</taxon>
    </lineage>
</organism>
<accession>D3RUQ8</accession>
<dbReference type="HOGENOM" id="CLU_2880623_0_0_6"/>
<dbReference type="EMBL" id="CP001896">
    <property type="protein sequence ID" value="ADC62917.1"/>
    <property type="molecule type" value="Genomic_DNA"/>
</dbReference>
<proteinExistence type="predicted"/>
<name>D3RUQ8_ALLVD</name>
<protein>
    <submittedName>
        <fullName evidence="1">Uncharacterized protein</fullName>
    </submittedName>
</protein>
<keyword evidence="2" id="KW-1185">Reference proteome</keyword>
<dbReference type="Proteomes" id="UP000001441">
    <property type="component" value="Chromosome"/>
</dbReference>
<dbReference type="AlphaFoldDB" id="D3RUQ8"/>
<gene>
    <name evidence="1" type="ordered locus">Alvin_1993</name>
</gene>
<evidence type="ECO:0000313" key="2">
    <source>
        <dbReference type="Proteomes" id="UP000001441"/>
    </source>
</evidence>
<reference evidence="1 2" key="1">
    <citation type="journal article" date="2011" name="Stand. Genomic Sci.">
        <title>Complete genome sequence of Allochromatium vinosum DSM 180(T).</title>
        <authorList>
            <person name="Weissgerber T."/>
            <person name="Zigann R."/>
            <person name="Bruce D."/>
            <person name="Chang Y.J."/>
            <person name="Detter J.C."/>
            <person name="Han C."/>
            <person name="Hauser L."/>
            <person name="Jeffries C.D."/>
            <person name="Land M."/>
            <person name="Munk A.C."/>
            <person name="Tapia R."/>
            <person name="Dahl C."/>
        </authorList>
    </citation>
    <scope>NUCLEOTIDE SEQUENCE [LARGE SCALE GENOMIC DNA]</scope>
    <source>
        <strain evidence="2">ATCC 17899 / DSM 180 / NBRC 103801 / NCIMB 10441 / D</strain>
    </source>
</reference>
<evidence type="ECO:0000313" key="1">
    <source>
        <dbReference type="EMBL" id="ADC62917.1"/>
    </source>
</evidence>